<dbReference type="AlphaFoldDB" id="A0A084ECH5"/>
<dbReference type="PATRIC" id="fig|13690.10.peg.4506"/>
<evidence type="ECO:0000313" key="2">
    <source>
        <dbReference type="EMBL" id="KEZ15667.1"/>
    </source>
</evidence>
<comment type="caution">
    <text evidence="2">The sequence shown here is derived from an EMBL/GenBank/DDBJ whole genome shotgun (WGS) entry which is preliminary data.</text>
</comment>
<accession>A0A084ECH5</accession>
<sequence length="78" mass="8409">MALVGWIFSFICLFAGLALRQDMPIGGSVAISNILVVFALLACPMVWRELPLGVSRGQRIVSGLALVFALPIILFPTH</sequence>
<organism evidence="2 3">
    <name type="scientific">Sphingobium yanoikuyae</name>
    <name type="common">Sphingomonas yanoikuyae</name>
    <dbReference type="NCBI Taxonomy" id="13690"/>
    <lineage>
        <taxon>Bacteria</taxon>
        <taxon>Pseudomonadati</taxon>
        <taxon>Pseudomonadota</taxon>
        <taxon>Alphaproteobacteria</taxon>
        <taxon>Sphingomonadales</taxon>
        <taxon>Sphingomonadaceae</taxon>
        <taxon>Sphingobium</taxon>
    </lineage>
</organism>
<keyword evidence="1" id="KW-0812">Transmembrane</keyword>
<reference evidence="2 3" key="1">
    <citation type="submission" date="2014-03" db="EMBL/GenBank/DDBJ databases">
        <title>Genome sequence of Sphingobium yanoikuyae B1.</title>
        <authorList>
            <person name="Gan H.M."/>
            <person name="Gan H.Y."/>
            <person name="Savka M.A."/>
        </authorList>
    </citation>
    <scope>NUCLEOTIDE SEQUENCE [LARGE SCALE GENOMIC DNA]</scope>
    <source>
        <strain evidence="2 3">B1</strain>
    </source>
</reference>
<dbReference type="RefSeq" id="WP_037522083.1">
    <property type="nucleotide sequence ID" value="NZ_JGVR01000038.1"/>
</dbReference>
<feature type="transmembrane region" description="Helical" evidence="1">
    <location>
        <begin position="59"/>
        <end position="77"/>
    </location>
</feature>
<dbReference type="Proteomes" id="UP000028534">
    <property type="component" value="Unassembled WGS sequence"/>
</dbReference>
<keyword evidence="1" id="KW-0472">Membrane</keyword>
<name>A0A084ECH5_SPHYA</name>
<gene>
    <name evidence="2" type="ORF">CP98_04378</name>
</gene>
<feature type="transmembrane region" description="Helical" evidence="1">
    <location>
        <begin position="30"/>
        <end position="47"/>
    </location>
</feature>
<protein>
    <submittedName>
        <fullName evidence="2">Uncharacterized protein</fullName>
    </submittedName>
</protein>
<dbReference type="STRING" id="13690.AX777_15740"/>
<proteinExistence type="predicted"/>
<evidence type="ECO:0000313" key="3">
    <source>
        <dbReference type="Proteomes" id="UP000028534"/>
    </source>
</evidence>
<evidence type="ECO:0000256" key="1">
    <source>
        <dbReference type="SAM" id="Phobius"/>
    </source>
</evidence>
<dbReference type="EMBL" id="JGVR01000038">
    <property type="protein sequence ID" value="KEZ15667.1"/>
    <property type="molecule type" value="Genomic_DNA"/>
</dbReference>
<keyword evidence="1" id="KW-1133">Transmembrane helix</keyword>